<reference evidence="3" key="2">
    <citation type="journal article" date="2017" name="Nat. Plants">
        <title>The Aegilops tauschii genome reveals multiple impacts of transposons.</title>
        <authorList>
            <person name="Zhao G."/>
            <person name="Zou C."/>
            <person name="Li K."/>
            <person name="Wang K."/>
            <person name="Li T."/>
            <person name="Gao L."/>
            <person name="Zhang X."/>
            <person name="Wang H."/>
            <person name="Yang Z."/>
            <person name="Liu X."/>
            <person name="Jiang W."/>
            <person name="Mao L."/>
            <person name="Kong X."/>
            <person name="Jiao Y."/>
            <person name="Jia J."/>
        </authorList>
    </citation>
    <scope>NUCLEOTIDE SEQUENCE [LARGE SCALE GENOMIC DNA]</scope>
    <source>
        <strain evidence="3">cv. AL8/78</strain>
    </source>
</reference>
<keyword evidence="3" id="KW-1185">Reference proteome</keyword>
<protein>
    <submittedName>
        <fullName evidence="2">Uncharacterized protein</fullName>
    </submittedName>
</protein>
<feature type="region of interest" description="Disordered" evidence="1">
    <location>
        <begin position="91"/>
        <end position="112"/>
    </location>
</feature>
<reference evidence="3" key="1">
    <citation type="journal article" date="2014" name="Science">
        <title>Ancient hybridizations among the ancestral genomes of bread wheat.</title>
        <authorList>
            <consortium name="International Wheat Genome Sequencing Consortium,"/>
            <person name="Marcussen T."/>
            <person name="Sandve S.R."/>
            <person name="Heier L."/>
            <person name="Spannagl M."/>
            <person name="Pfeifer M."/>
            <person name="Jakobsen K.S."/>
            <person name="Wulff B.B."/>
            <person name="Steuernagel B."/>
            <person name="Mayer K.F."/>
            <person name="Olsen O.A."/>
        </authorList>
    </citation>
    <scope>NUCLEOTIDE SEQUENCE [LARGE SCALE GENOMIC DNA]</scope>
    <source>
        <strain evidence="3">cv. AL8/78</strain>
    </source>
</reference>
<dbReference type="AlphaFoldDB" id="A0A453MWD6"/>
<evidence type="ECO:0000313" key="2">
    <source>
        <dbReference type="EnsemblPlants" id="AET6Gv20118900.1"/>
    </source>
</evidence>
<evidence type="ECO:0000256" key="1">
    <source>
        <dbReference type="SAM" id="MobiDB-lite"/>
    </source>
</evidence>
<reference evidence="2" key="5">
    <citation type="journal article" date="2021" name="G3 (Bethesda)">
        <title>Aegilops tauschii genome assembly Aet v5.0 features greater sequence contiguity and improved annotation.</title>
        <authorList>
            <person name="Wang L."/>
            <person name="Zhu T."/>
            <person name="Rodriguez J.C."/>
            <person name="Deal K.R."/>
            <person name="Dubcovsky J."/>
            <person name="McGuire P.E."/>
            <person name="Lux T."/>
            <person name="Spannagl M."/>
            <person name="Mayer K.F.X."/>
            <person name="Baldrich P."/>
            <person name="Meyers B.C."/>
            <person name="Huo N."/>
            <person name="Gu Y.Q."/>
            <person name="Zhou H."/>
            <person name="Devos K.M."/>
            <person name="Bennetzen J.L."/>
            <person name="Unver T."/>
            <person name="Budak H."/>
            <person name="Gulick P.J."/>
            <person name="Galiba G."/>
            <person name="Kalapos B."/>
            <person name="Nelson D.R."/>
            <person name="Li P."/>
            <person name="You F.M."/>
            <person name="Luo M.C."/>
            <person name="Dvorak J."/>
        </authorList>
    </citation>
    <scope>NUCLEOTIDE SEQUENCE [LARGE SCALE GENOMIC DNA]</scope>
    <source>
        <strain evidence="2">cv. AL8/78</strain>
    </source>
</reference>
<reference evidence="2" key="4">
    <citation type="submission" date="2019-03" db="UniProtKB">
        <authorList>
            <consortium name="EnsemblPlants"/>
        </authorList>
    </citation>
    <scope>IDENTIFICATION</scope>
</reference>
<accession>A0A453MWD6</accession>
<dbReference type="Gramene" id="AET6Gv20118900.1">
    <property type="protein sequence ID" value="AET6Gv20118900.1"/>
    <property type="gene ID" value="AET6Gv20118900"/>
</dbReference>
<reference evidence="2" key="3">
    <citation type="journal article" date="2017" name="Nature">
        <title>Genome sequence of the progenitor of the wheat D genome Aegilops tauschii.</title>
        <authorList>
            <person name="Luo M.C."/>
            <person name="Gu Y.Q."/>
            <person name="Puiu D."/>
            <person name="Wang H."/>
            <person name="Twardziok S.O."/>
            <person name="Deal K.R."/>
            <person name="Huo N."/>
            <person name="Zhu T."/>
            <person name="Wang L."/>
            <person name="Wang Y."/>
            <person name="McGuire P.E."/>
            <person name="Liu S."/>
            <person name="Long H."/>
            <person name="Ramasamy R.K."/>
            <person name="Rodriguez J.C."/>
            <person name="Van S.L."/>
            <person name="Yuan L."/>
            <person name="Wang Z."/>
            <person name="Xia Z."/>
            <person name="Xiao L."/>
            <person name="Anderson O.D."/>
            <person name="Ouyang S."/>
            <person name="Liang Y."/>
            <person name="Zimin A.V."/>
            <person name="Pertea G."/>
            <person name="Qi P."/>
            <person name="Bennetzen J.L."/>
            <person name="Dai X."/>
            <person name="Dawson M.W."/>
            <person name="Muller H.G."/>
            <person name="Kugler K."/>
            <person name="Rivarola-Duarte L."/>
            <person name="Spannagl M."/>
            <person name="Mayer K.F.X."/>
            <person name="Lu F.H."/>
            <person name="Bevan M.W."/>
            <person name="Leroy P."/>
            <person name="Li P."/>
            <person name="You F.M."/>
            <person name="Sun Q."/>
            <person name="Liu Z."/>
            <person name="Lyons E."/>
            <person name="Wicker T."/>
            <person name="Salzberg S.L."/>
            <person name="Devos K.M."/>
            <person name="Dvorak J."/>
        </authorList>
    </citation>
    <scope>NUCLEOTIDE SEQUENCE [LARGE SCALE GENOMIC DNA]</scope>
    <source>
        <strain evidence="2">cv. AL8/78</strain>
    </source>
</reference>
<dbReference type="EnsemblPlants" id="AET6Gv20118900.1">
    <property type="protein sequence ID" value="AET6Gv20118900.1"/>
    <property type="gene ID" value="AET6Gv20118900"/>
</dbReference>
<name>A0A453MWD6_AEGTS</name>
<evidence type="ECO:0000313" key="3">
    <source>
        <dbReference type="Proteomes" id="UP000015105"/>
    </source>
</evidence>
<dbReference type="Proteomes" id="UP000015105">
    <property type="component" value="Chromosome 6D"/>
</dbReference>
<organism evidence="2 3">
    <name type="scientific">Aegilops tauschii subsp. strangulata</name>
    <name type="common">Goatgrass</name>
    <dbReference type="NCBI Taxonomy" id="200361"/>
    <lineage>
        <taxon>Eukaryota</taxon>
        <taxon>Viridiplantae</taxon>
        <taxon>Streptophyta</taxon>
        <taxon>Embryophyta</taxon>
        <taxon>Tracheophyta</taxon>
        <taxon>Spermatophyta</taxon>
        <taxon>Magnoliopsida</taxon>
        <taxon>Liliopsida</taxon>
        <taxon>Poales</taxon>
        <taxon>Poaceae</taxon>
        <taxon>BOP clade</taxon>
        <taxon>Pooideae</taxon>
        <taxon>Triticodae</taxon>
        <taxon>Triticeae</taxon>
        <taxon>Triticinae</taxon>
        <taxon>Aegilops</taxon>
    </lineage>
</organism>
<sequence length="137" mass="15158">EHTGSRNLFRSIRVCDSFFVAHGGMELSPTSAGCGSGFIVSAAEPRACRRWNLDLLRVTVSRLHRPMEFLLQPVNIRTLIEEVTDRETPMAPLHYPVLSPPGVEVPPESASSADTKMCAAAAERQGVQIRRRYLNTP</sequence>
<proteinExistence type="predicted"/>